<gene>
    <name evidence="1" type="ORF">CAI16_05315</name>
</gene>
<dbReference type="EMBL" id="NFZX01000007">
    <property type="protein sequence ID" value="RFA36213.1"/>
    <property type="molecule type" value="Genomic_DNA"/>
</dbReference>
<organism evidence="1 2">
    <name type="scientific">Virgibacillus dokdonensis</name>
    <dbReference type="NCBI Taxonomy" id="302167"/>
    <lineage>
        <taxon>Bacteria</taxon>
        <taxon>Bacillati</taxon>
        <taxon>Bacillota</taxon>
        <taxon>Bacilli</taxon>
        <taxon>Bacillales</taxon>
        <taxon>Bacillaceae</taxon>
        <taxon>Virgibacillus</taxon>
    </lineage>
</organism>
<dbReference type="RefSeq" id="WP_116277565.1">
    <property type="nucleotide sequence ID" value="NZ_NFZX01000007.1"/>
</dbReference>
<protein>
    <submittedName>
        <fullName evidence="1">Uncharacterized protein</fullName>
    </submittedName>
</protein>
<name>A0A3E0WVJ7_9BACI</name>
<dbReference type="Proteomes" id="UP000256488">
    <property type="component" value="Unassembled WGS sequence"/>
</dbReference>
<evidence type="ECO:0000313" key="2">
    <source>
        <dbReference type="Proteomes" id="UP000256488"/>
    </source>
</evidence>
<evidence type="ECO:0000313" key="1">
    <source>
        <dbReference type="EMBL" id="RFA36213.1"/>
    </source>
</evidence>
<accession>A0A3E0WVJ7</accession>
<reference evidence="1 2" key="1">
    <citation type="submission" date="2017-05" db="EMBL/GenBank/DDBJ databases">
        <title>Virgibacillus sp. AK90 isolated from a saltern of Kakinada, India.</title>
        <authorList>
            <person name="Gupta V."/>
            <person name="Sidhu C."/>
            <person name="Korpole S."/>
            <person name="Pinnaka A.K."/>
        </authorList>
    </citation>
    <scope>NUCLEOTIDE SEQUENCE [LARGE SCALE GENOMIC DNA]</scope>
    <source>
        <strain evidence="1 2">AK90</strain>
    </source>
</reference>
<dbReference type="AlphaFoldDB" id="A0A3E0WVJ7"/>
<proteinExistence type="predicted"/>
<sequence length="99" mass="11737">MTNKERLESIKEDVEIGIKVWGISIDDIKWLVEQAEKKTELEHSYRRTISKQNKQNTALYKQNKRYLEIFEQLYNFDGNVQEHSKLTDMLCGEALEGEE</sequence>
<comment type="caution">
    <text evidence="1">The sequence shown here is derived from an EMBL/GenBank/DDBJ whole genome shotgun (WGS) entry which is preliminary data.</text>
</comment>